<reference evidence="6" key="1">
    <citation type="submission" date="2016-10" db="EMBL/GenBank/DDBJ databases">
        <authorList>
            <person name="Varghese N."/>
            <person name="Submissions S."/>
        </authorList>
    </citation>
    <scope>NUCLEOTIDE SEQUENCE [LARGE SCALE GENOMIC DNA]</scope>
    <source>
        <strain evidence="6">ATCC 700379</strain>
    </source>
</reference>
<dbReference type="AlphaFoldDB" id="A0A1I2V672"/>
<keyword evidence="2" id="KW-0238">DNA-binding</keyword>
<dbReference type="PRINTS" id="PR00778">
    <property type="entry name" value="HTHARSR"/>
</dbReference>
<keyword evidence="1" id="KW-0805">Transcription regulation</keyword>
<dbReference type="InterPro" id="IPR011991">
    <property type="entry name" value="ArsR-like_HTH"/>
</dbReference>
<dbReference type="PANTHER" id="PTHR33154">
    <property type="entry name" value="TRANSCRIPTIONAL REGULATOR, ARSR FAMILY"/>
    <property type="match status" value="1"/>
</dbReference>
<evidence type="ECO:0000256" key="3">
    <source>
        <dbReference type="ARBA" id="ARBA00023163"/>
    </source>
</evidence>
<dbReference type="PROSITE" id="PS50987">
    <property type="entry name" value="HTH_ARSR_2"/>
    <property type="match status" value="1"/>
</dbReference>
<dbReference type="InterPro" id="IPR018656">
    <property type="entry name" value="DUF2087"/>
</dbReference>
<dbReference type="RefSeq" id="WP_093674254.1">
    <property type="nucleotide sequence ID" value="NZ_FOOY01000024.1"/>
</dbReference>
<dbReference type="GO" id="GO:0003700">
    <property type="term" value="F:DNA-binding transcription factor activity"/>
    <property type="evidence" value="ECO:0007669"/>
    <property type="project" value="InterPro"/>
</dbReference>
<dbReference type="SMART" id="SM00418">
    <property type="entry name" value="HTH_ARSR"/>
    <property type="match status" value="1"/>
</dbReference>
<evidence type="ECO:0000256" key="1">
    <source>
        <dbReference type="ARBA" id="ARBA00023015"/>
    </source>
</evidence>
<sequence>MQLTRIVEFHKVLADLTRIRIIALLKQGPLHGQAIAGKLSLTPPTITHHMSKLREVGLINERRDRNTIYFSLNEDVLESCAAAILSIGNGEGNMDMFVTESERAAILNNFITADGKLKTIPAQRKKRLVVLSHLVKGLEFGKIYSEKEISDYLRSYHPDYATLRRELIIHQFMYRKDGQYELNPPELWSLH</sequence>
<gene>
    <name evidence="5" type="ORF">SAMN02982927_02946</name>
</gene>
<dbReference type="PANTHER" id="PTHR33154:SF35">
    <property type="entry name" value="TRANSCRIPTIONAL REGULATOR, ARSR FAMILY"/>
    <property type="match status" value="1"/>
</dbReference>
<dbReference type="Pfam" id="PF09860">
    <property type="entry name" value="DUF2087"/>
    <property type="match status" value="1"/>
</dbReference>
<dbReference type="NCBIfam" id="NF033788">
    <property type="entry name" value="HTH_metalloreg"/>
    <property type="match status" value="1"/>
</dbReference>
<evidence type="ECO:0000313" key="5">
    <source>
        <dbReference type="EMBL" id="SFG83959.1"/>
    </source>
</evidence>
<proteinExistence type="predicted"/>
<dbReference type="GO" id="GO:0003677">
    <property type="term" value="F:DNA binding"/>
    <property type="evidence" value="ECO:0007669"/>
    <property type="project" value="UniProtKB-KW"/>
</dbReference>
<dbReference type="EMBL" id="FOOY01000024">
    <property type="protein sequence ID" value="SFG83959.1"/>
    <property type="molecule type" value="Genomic_DNA"/>
</dbReference>
<dbReference type="Gene3D" id="1.10.10.10">
    <property type="entry name" value="Winged helix-like DNA-binding domain superfamily/Winged helix DNA-binding domain"/>
    <property type="match status" value="1"/>
</dbReference>
<dbReference type="CDD" id="cd00090">
    <property type="entry name" value="HTH_ARSR"/>
    <property type="match status" value="1"/>
</dbReference>
<dbReference type="InterPro" id="IPR001845">
    <property type="entry name" value="HTH_ArsR_DNA-bd_dom"/>
</dbReference>
<accession>A0A1I2V672</accession>
<keyword evidence="6" id="KW-1185">Reference proteome</keyword>
<dbReference type="OrthoDB" id="529288at2"/>
<organism evidence="5 6">
    <name type="scientific">Sporolactobacillus nakayamae</name>
    <dbReference type="NCBI Taxonomy" id="269670"/>
    <lineage>
        <taxon>Bacteria</taxon>
        <taxon>Bacillati</taxon>
        <taxon>Bacillota</taxon>
        <taxon>Bacilli</taxon>
        <taxon>Bacillales</taxon>
        <taxon>Sporolactobacillaceae</taxon>
        <taxon>Sporolactobacillus</taxon>
    </lineage>
</organism>
<feature type="domain" description="HTH arsR-type" evidence="4">
    <location>
        <begin position="1"/>
        <end position="92"/>
    </location>
</feature>
<dbReference type="SUPFAM" id="SSF46785">
    <property type="entry name" value="Winged helix' DNA-binding domain"/>
    <property type="match status" value="1"/>
</dbReference>
<evidence type="ECO:0000259" key="4">
    <source>
        <dbReference type="PROSITE" id="PS50987"/>
    </source>
</evidence>
<keyword evidence="3" id="KW-0804">Transcription</keyword>
<protein>
    <recommendedName>
        <fullName evidence="4">HTH arsR-type domain-containing protein</fullName>
    </recommendedName>
</protein>
<dbReference type="Proteomes" id="UP000198752">
    <property type="component" value="Unassembled WGS sequence"/>
</dbReference>
<dbReference type="InterPro" id="IPR051081">
    <property type="entry name" value="HTH_MetalResp_TranReg"/>
</dbReference>
<evidence type="ECO:0000256" key="2">
    <source>
        <dbReference type="ARBA" id="ARBA00023125"/>
    </source>
</evidence>
<evidence type="ECO:0000313" key="6">
    <source>
        <dbReference type="Proteomes" id="UP000198752"/>
    </source>
</evidence>
<dbReference type="InterPro" id="IPR036388">
    <property type="entry name" value="WH-like_DNA-bd_sf"/>
</dbReference>
<name>A0A1I2V672_9BACL</name>
<dbReference type="InterPro" id="IPR036390">
    <property type="entry name" value="WH_DNA-bd_sf"/>
</dbReference>
<dbReference type="Pfam" id="PF01022">
    <property type="entry name" value="HTH_5"/>
    <property type="match status" value="1"/>
</dbReference>
<dbReference type="STRING" id="269670.SAMN02982927_02946"/>